<dbReference type="AlphaFoldDB" id="O95575"/>
<dbReference type="EMBL" id="M16282">
    <property type="protein sequence ID" value="AAA35857.1"/>
    <property type="molecule type" value="Genomic_DNA"/>
</dbReference>
<name>O95575_HUMAN</name>
<protein>
    <submittedName>
        <fullName evidence="1">Fragile X locus M2C containing an unidentified open reading frame, 3' end</fullName>
    </submittedName>
</protein>
<reference evidence="1" key="1">
    <citation type="journal article" date="1986" name="Cold Spring Harb. Symp. Quant. Biol.">
        <title>Genetic mapping of the human X chromosome: Linkage analysis of the q26-q28 region that includes the fragile X locus and isolation of expressed sequences.</title>
        <authorList>
            <person name="Mandel J.L."/>
            <person name="Arveiler B."/>
            <person name="Camerino G."/>
            <person name="Hanauer A."/>
            <person name="Heilig R."/>
            <person name="Koenig M."/>
            <person name="Oberle I."/>
        </authorList>
    </citation>
    <scope>NUCLEOTIDE SEQUENCE</scope>
</reference>
<proteinExistence type="predicted"/>
<feature type="non-terminal residue" evidence="1">
    <location>
        <position position="1"/>
    </location>
</feature>
<evidence type="ECO:0000313" key="1">
    <source>
        <dbReference type="EMBL" id="AAA35857.1"/>
    </source>
</evidence>
<accession>O95575</accession>
<organism evidence="1">
    <name type="scientific">Homo sapiens</name>
    <name type="common">Human</name>
    <dbReference type="NCBI Taxonomy" id="9606"/>
    <lineage>
        <taxon>Eukaryota</taxon>
        <taxon>Metazoa</taxon>
        <taxon>Chordata</taxon>
        <taxon>Craniata</taxon>
        <taxon>Vertebrata</taxon>
        <taxon>Euteleostomi</taxon>
        <taxon>Mammalia</taxon>
        <taxon>Eutheria</taxon>
        <taxon>Euarchontoglires</taxon>
        <taxon>Primates</taxon>
        <taxon>Haplorrhini</taxon>
        <taxon>Catarrhini</taxon>
        <taxon>Hominidae</taxon>
        <taxon>Homo</taxon>
    </lineage>
</organism>
<sequence>QPHPSFSWHPYGSQTCCCLTFPVVHKTWGNRETLKWGHLSLPITYHYDEILPRLAWSDSDRLNAPIKLDPILKSLSWIYF</sequence>